<dbReference type="OrthoDB" id="5465337at2"/>
<evidence type="ECO:0000256" key="2">
    <source>
        <dbReference type="ARBA" id="ARBA00022747"/>
    </source>
</evidence>
<gene>
    <name evidence="5" type="ordered locus">Dd586_0396</name>
</gene>
<dbReference type="PANTHER" id="PTHR30408">
    <property type="entry name" value="TYPE-1 RESTRICTION ENZYME ECOKI SPECIFICITY PROTEIN"/>
    <property type="match status" value="1"/>
</dbReference>
<dbReference type="STRING" id="590409.Dd586_0396"/>
<dbReference type="InterPro" id="IPR044946">
    <property type="entry name" value="Restrct_endonuc_typeI_TRD_sf"/>
</dbReference>
<dbReference type="Pfam" id="PF01420">
    <property type="entry name" value="Methylase_S"/>
    <property type="match status" value="1"/>
</dbReference>
<dbReference type="KEGG" id="ddc:Dd586_0396"/>
<evidence type="ECO:0000313" key="6">
    <source>
        <dbReference type="Proteomes" id="UP000001446"/>
    </source>
</evidence>
<keyword evidence="3" id="KW-0238">DNA-binding</keyword>
<proteinExistence type="inferred from homology"/>
<evidence type="ECO:0000256" key="3">
    <source>
        <dbReference type="ARBA" id="ARBA00023125"/>
    </source>
</evidence>
<evidence type="ECO:0000256" key="1">
    <source>
        <dbReference type="ARBA" id="ARBA00010923"/>
    </source>
</evidence>
<dbReference type="InterPro" id="IPR000055">
    <property type="entry name" value="Restrct_endonuc_typeI_TRD"/>
</dbReference>
<dbReference type="SUPFAM" id="SSF116734">
    <property type="entry name" value="DNA methylase specificity domain"/>
    <property type="match status" value="1"/>
</dbReference>
<dbReference type="Gene3D" id="3.90.220.20">
    <property type="entry name" value="DNA methylase specificity domains"/>
    <property type="match status" value="1"/>
</dbReference>
<evidence type="ECO:0000259" key="4">
    <source>
        <dbReference type="Pfam" id="PF01420"/>
    </source>
</evidence>
<evidence type="ECO:0000313" key="5">
    <source>
        <dbReference type="EMBL" id="ACZ75292.1"/>
    </source>
</evidence>
<accession>D2C2P9</accession>
<dbReference type="InterPro" id="IPR052021">
    <property type="entry name" value="Type-I_RS_S_subunit"/>
</dbReference>
<dbReference type="GO" id="GO:0009307">
    <property type="term" value="P:DNA restriction-modification system"/>
    <property type="evidence" value="ECO:0007669"/>
    <property type="project" value="UniProtKB-KW"/>
</dbReference>
<protein>
    <submittedName>
        <fullName evidence="5">Restriction modification system DNA specificity domain protein</fullName>
    </submittedName>
</protein>
<keyword evidence="6" id="KW-1185">Reference proteome</keyword>
<sequence length="190" mass="21355">MPNTLVNLEKIADVRSGFTFREAIQPSPAGNVHILQIKDLTQDMWIVPDALPAVVWEQNATPPLLEPGEIVVAARGNRNVAVVYHGKAPVVATNQFLIINIKTKTVLPEYLCWLINHPTIQQMFHRSGTNIQLVTKAALLKVQLPLPPIEVQQNIIGLQQVWEQEDQLISQLQANRQKLQLGILKKLFKD</sequence>
<dbReference type="PANTHER" id="PTHR30408:SF12">
    <property type="entry name" value="TYPE I RESTRICTION ENZYME MJAVIII SPECIFICITY SUBUNIT"/>
    <property type="match status" value="1"/>
</dbReference>
<dbReference type="CDD" id="cd16961">
    <property type="entry name" value="RMtype1_S_TRD-CR_like"/>
    <property type="match status" value="1"/>
</dbReference>
<dbReference type="HOGENOM" id="CLU_094509_2_0_6"/>
<name>D2C2P9_DICZ5</name>
<dbReference type="AlphaFoldDB" id="D2C2P9"/>
<dbReference type="RefSeq" id="WP_012883144.1">
    <property type="nucleotide sequence ID" value="NC_013592.1"/>
</dbReference>
<dbReference type="eggNOG" id="COG0732">
    <property type="taxonomic scope" value="Bacteria"/>
</dbReference>
<feature type="domain" description="Type I restriction modification DNA specificity" evidence="4">
    <location>
        <begin position="6"/>
        <end position="167"/>
    </location>
</feature>
<comment type="similarity">
    <text evidence="1">Belongs to the type-I restriction system S methylase family.</text>
</comment>
<organism evidence="5 6">
    <name type="scientific">Dickeya zeae (strain Ech586)</name>
    <name type="common">Dickeya dadantii (strain Ech586)</name>
    <dbReference type="NCBI Taxonomy" id="590409"/>
    <lineage>
        <taxon>Bacteria</taxon>
        <taxon>Pseudomonadati</taxon>
        <taxon>Pseudomonadota</taxon>
        <taxon>Gammaproteobacteria</taxon>
        <taxon>Enterobacterales</taxon>
        <taxon>Pectobacteriaceae</taxon>
        <taxon>Dickeya</taxon>
        <taxon>Dickeya parazeae</taxon>
    </lineage>
</organism>
<dbReference type="GO" id="GO:0003677">
    <property type="term" value="F:DNA binding"/>
    <property type="evidence" value="ECO:0007669"/>
    <property type="project" value="UniProtKB-KW"/>
</dbReference>
<keyword evidence="2" id="KW-0680">Restriction system</keyword>
<reference evidence="5" key="1">
    <citation type="submission" date="2009-12" db="EMBL/GenBank/DDBJ databases">
        <title>Complete sequence of Dickeya dadantii Ech586.</title>
        <authorList>
            <consortium name="US DOE Joint Genome Institute"/>
            <person name="Lucas S."/>
            <person name="Copeland A."/>
            <person name="Lapidus A."/>
            <person name="Glavina del Rio T."/>
            <person name="Tice H."/>
            <person name="Bruce D."/>
            <person name="Goodwin L."/>
            <person name="Pitluck S."/>
            <person name="Munk A.C."/>
            <person name="Brettin T."/>
            <person name="Detter J.C."/>
            <person name="Han C."/>
            <person name="Tapia R."/>
            <person name="Larimer F."/>
            <person name="Land M."/>
            <person name="Hauser L."/>
            <person name="Kyrpides N."/>
            <person name="Mikhailova N."/>
            <person name="Balakrishnan V."/>
            <person name="Glasner J."/>
            <person name="Perna N.T."/>
        </authorList>
    </citation>
    <scope>NUCLEOTIDE SEQUENCE [LARGE SCALE GENOMIC DNA]</scope>
    <source>
        <strain evidence="5">Ech586</strain>
    </source>
</reference>
<dbReference type="Proteomes" id="UP000001446">
    <property type="component" value="Chromosome"/>
</dbReference>
<dbReference type="EMBL" id="CP001836">
    <property type="protein sequence ID" value="ACZ75292.1"/>
    <property type="molecule type" value="Genomic_DNA"/>
</dbReference>